<protein>
    <submittedName>
        <fullName evidence="2">Uncharacterized protein</fullName>
    </submittedName>
</protein>
<proteinExistence type="predicted"/>
<gene>
    <name evidence="2" type="ORF">EV679_1221</name>
</gene>
<evidence type="ECO:0000313" key="2">
    <source>
        <dbReference type="EMBL" id="RZS74011.1"/>
    </source>
</evidence>
<evidence type="ECO:0000313" key="3">
    <source>
        <dbReference type="Proteomes" id="UP000292039"/>
    </source>
</evidence>
<keyword evidence="1" id="KW-1133">Transmembrane helix</keyword>
<sequence>MTAMSKRDYRMLEGTVVASVGDSVTLSSGTQSHTFTVALSVAEQMELGHVVRLLSDARHDIVRIYDVSDARMLYEKGGQTTRAAAGALAIQTGVMCAIPFLGQVIALLLILPMVIGRALGYDAANARYIVRVAAFTFAMYLSLSLAGLVWGSWLLALLGPFVVVILGMRLVLLREHELMQSLNERVSRPASV</sequence>
<dbReference type="RefSeq" id="WP_130486698.1">
    <property type="nucleotide sequence ID" value="NZ_CBCSEB010000007.1"/>
</dbReference>
<comment type="caution">
    <text evidence="2">The sequence shown here is derived from an EMBL/GenBank/DDBJ whole genome shotgun (WGS) entry which is preliminary data.</text>
</comment>
<dbReference type="EMBL" id="SGWZ01000001">
    <property type="protein sequence ID" value="RZS74011.1"/>
    <property type="molecule type" value="Genomic_DNA"/>
</dbReference>
<feature type="transmembrane region" description="Helical" evidence="1">
    <location>
        <begin position="128"/>
        <end position="147"/>
    </location>
</feature>
<feature type="transmembrane region" description="Helical" evidence="1">
    <location>
        <begin position="153"/>
        <end position="172"/>
    </location>
</feature>
<reference evidence="2 3" key="1">
    <citation type="submission" date="2019-02" db="EMBL/GenBank/DDBJ databases">
        <title>Genomic Encyclopedia of Type Strains, Phase IV (KMG-IV): sequencing the most valuable type-strain genomes for metagenomic binning, comparative biology and taxonomic classification.</title>
        <authorList>
            <person name="Goeker M."/>
        </authorList>
    </citation>
    <scope>NUCLEOTIDE SEQUENCE [LARGE SCALE GENOMIC DNA]</scope>
    <source>
        <strain evidence="2 3">DSM 16618</strain>
    </source>
</reference>
<accession>A0A4Q7MY24</accession>
<dbReference type="AlphaFoldDB" id="A0A4Q7MY24"/>
<name>A0A4Q7MY24_9BURK</name>
<keyword evidence="1" id="KW-0812">Transmembrane</keyword>
<keyword evidence="1" id="KW-0472">Membrane</keyword>
<dbReference type="Proteomes" id="UP000292039">
    <property type="component" value="Unassembled WGS sequence"/>
</dbReference>
<organism evidence="2 3">
    <name type="scientific">Kerstersia gyiorum</name>
    <dbReference type="NCBI Taxonomy" id="206506"/>
    <lineage>
        <taxon>Bacteria</taxon>
        <taxon>Pseudomonadati</taxon>
        <taxon>Pseudomonadota</taxon>
        <taxon>Betaproteobacteria</taxon>
        <taxon>Burkholderiales</taxon>
        <taxon>Alcaligenaceae</taxon>
        <taxon>Kerstersia</taxon>
    </lineage>
</organism>
<feature type="transmembrane region" description="Helical" evidence="1">
    <location>
        <begin position="97"/>
        <end position="116"/>
    </location>
</feature>
<evidence type="ECO:0000256" key="1">
    <source>
        <dbReference type="SAM" id="Phobius"/>
    </source>
</evidence>